<organism evidence="1 2">
    <name type="scientific">Acaulospora morrowiae</name>
    <dbReference type="NCBI Taxonomy" id="94023"/>
    <lineage>
        <taxon>Eukaryota</taxon>
        <taxon>Fungi</taxon>
        <taxon>Fungi incertae sedis</taxon>
        <taxon>Mucoromycota</taxon>
        <taxon>Glomeromycotina</taxon>
        <taxon>Glomeromycetes</taxon>
        <taxon>Diversisporales</taxon>
        <taxon>Acaulosporaceae</taxon>
        <taxon>Acaulospora</taxon>
    </lineage>
</organism>
<accession>A0A9N8WEZ7</accession>
<proteinExistence type="predicted"/>
<comment type="caution">
    <text evidence="1">The sequence shown here is derived from an EMBL/GenBank/DDBJ whole genome shotgun (WGS) entry which is preliminary data.</text>
</comment>
<protein>
    <submittedName>
        <fullName evidence="1">16111_t:CDS:1</fullName>
    </submittedName>
</protein>
<reference evidence="1" key="1">
    <citation type="submission" date="2021-06" db="EMBL/GenBank/DDBJ databases">
        <authorList>
            <person name="Kallberg Y."/>
            <person name="Tangrot J."/>
            <person name="Rosling A."/>
        </authorList>
    </citation>
    <scope>NUCLEOTIDE SEQUENCE</scope>
    <source>
        <strain evidence="1">CL551</strain>
    </source>
</reference>
<evidence type="ECO:0000313" key="2">
    <source>
        <dbReference type="Proteomes" id="UP000789342"/>
    </source>
</evidence>
<sequence length="47" mass="5256">AIEEIIQSQGTIKNACKKIVDRYNTSTYQIYESGKGMPKDCLSTSNK</sequence>
<dbReference type="AlphaFoldDB" id="A0A9N8WEZ7"/>
<dbReference type="Proteomes" id="UP000789342">
    <property type="component" value="Unassembled WGS sequence"/>
</dbReference>
<evidence type="ECO:0000313" key="1">
    <source>
        <dbReference type="EMBL" id="CAG8485039.1"/>
    </source>
</evidence>
<gene>
    <name evidence="1" type="ORF">AMORRO_LOCUS2498</name>
</gene>
<name>A0A9N8WEZ7_9GLOM</name>
<dbReference type="EMBL" id="CAJVPV010001060">
    <property type="protein sequence ID" value="CAG8485039.1"/>
    <property type="molecule type" value="Genomic_DNA"/>
</dbReference>
<keyword evidence="2" id="KW-1185">Reference proteome</keyword>
<feature type="non-terminal residue" evidence="1">
    <location>
        <position position="1"/>
    </location>
</feature>